<evidence type="ECO:0000256" key="4">
    <source>
        <dbReference type="RuleBase" id="RU369062"/>
    </source>
</evidence>
<evidence type="ECO:0000259" key="6">
    <source>
        <dbReference type="Pfam" id="PF03976"/>
    </source>
</evidence>
<reference evidence="7 8" key="1">
    <citation type="journal article" date="2016" name="Front. Microbiol.">
        <title>Fuerstia marisgermanicae gen. nov., sp. nov., an Unusual Member of the Phylum Planctomycetes from the German Wadden Sea.</title>
        <authorList>
            <person name="Kohn T."/>
            <person name="Heuer A."/>
            <person name="Jogler M."/>
            <person name="Vollmers J."/>
            <person name="Boedeker C."/>
            <person name="Bunk B."/>
            <person name="Rast P."/>
            <person name="Borchert D."/>
            <person name="Glockner I."/>
            <person name="Freese H.M."/>
            <person name="Klenk H.P."/>
            <person name="Overmann J."/>
            <person name="Kaster A.K."/>
            <person name="Rohde M."/>
            <person name="Wiegand S."/>
            <person name="Jogler C."/>
        </authorList>
    </citation>
    <scope>NUCLEOTIDE SEQUENCE [LARGE SCALE GENOMIC DNA]</scope>
    <source>
        <strain evidence="7 8">NH11</strain>
    </source>
</reference>
<dbReference type="GO" id="GO:0006793">
    <property type="term" value="P:phosphorus metabolic process"/>
    <property type="evidence" value="ECO:0007669"/>
    <property type="project" value="InterPro"/>
</dbReference>
<dbReference type="STRING" id="1891926.Fuma_04924"/>
<dbReference type="NCBIfam" id="TIGR03707">
    <property type="entry name" value="PPK2_P_aer"/>
    <property type="match status" value="1"/>
</dbReference>
<dbReference type="SUPFAM" id="SSF52540">
    <property type="entry name" value="P-loop containing nucleoside triphosphate hydrolases"/>
    <property type="match status" value="1"/>
</dbReference>
<dbReference type="Pfam" id="PF03976">
    <property type="entry name" value="PPK2"/>
    <property type="match status" value="1"/>
</dbReference>
<feature type="domain" description="Polyphosphate kinase-2-related" evidence="6">
    <location>
        <begin position="146"/>
        <end position="369"/>
    </location>
</feature>
<evidence type="ECO:0000256" key="1">
    <source>
        <dbReference type="ARBA" id="ARBA00009924"/>
    </source>
</evidence>
<keyword evidence="8" id="KW-1185">Reference proteome</keyword>
<proteinExistence type="inferred from homology"/>
<evidence type="ECO:0000256" key="5">
    <source>
        <dbReference type="SAM" id="MobiDB-lite"/>
    </source>
</evidence>
<gene>
    <name evidence="7" type="ORF">Fuma_04924</name>
</gene>
<dbReference type="RefSeq" id="WP_077028531.1">
    <property type="nucleotide sequence ID" value="NZ_CP017641.1"/>
</dbReference>
<dbReference type="GO" id="GO:0008976">
    <property type="term" value="F:polyphosphate kinase activity"/>
    <property type="evidence" value="ECO:0007669"/>
    <property type="project" value="UniProtKB-UniRule"/>
</dbReference>
<evidence type="ECO:0000256" key="3">
    <source>
        <dbReference type="ARBA" id="ARBA00022777"/>
    </source>
</evidence>
<dbReference type="PANTHER" id="PTHR34383">
    <property type="entry name" value="POLYPHOSPHATE:AMP PHOSPHOTRANSFERASE-RELATED"/>
    <property type="match status" value="1"/>
</dbReference>
<dbReference type="Gene3D" id="3.40.50.300">
    <property type="entry name" value="P-loop containing nucleotide triphosphate hydrolases"/>
    <property type="match status" value="1"/>
</dbReference>
<evidence type="ECO:0000256" key="2">
    <source>
        <dbReference type="ARBA" id="ARBA00022679"/>
    </source>
</evidence>
<feature type="region of interest" description="Disordered" evidence="5">
    <location>
        <begin position="1"/>
        <end position="50"/>
    </location>
</feature>
<comment type="similarity">
    <text evidence="1 4">Belongs to the polyphosphate kinase 2 (PPK2) family. Class I subfamily.</text>
</comment>
<evidence type="ECO:0000313" key="7">
    <source>
        <dbReference type="EMBL" id="APZ95268.1"/>
    </source>
</evidence>
<keyword evidence="3 4" id="KW-0418">Kinase</keyword>
<evidence type="ECO:0000313" key="8">
    <source>
        <dbReference type="Proteomes" id="UP000187735"/>
    </source>
</evidence>
<organism evidence="7 8">
    <name type="scientific">Fuerstiella marisgermanici</name>
    <dbReference type="NCBI Taxonomy" id="1891926"/>
    <lineage>
        <taxon>Bacteria</taxon>
        <taxon>Pseudomonadati</taxon>
        <taxon>Planctomycetota</taxon>
        <taxon>Planctomycetia</taxon>
        <taxon>Planctomycetales</taxon>
        <taxon>Planctomycetaceae</taxon>
        <taxon>Fuerstiella</taxon>
    </lineage>
</organism>
<dbReference type="AlphaFoldDB" id="A0A1P8WMJ0"/>
<dbReference type="EC" id="2.7.4.-" evidence="4"/>
<dbReference type="Proteomes" id="UP000187735">
    <property type="component" value="Chromosome"/>
</dbReference>
<keyword evidence="2 4" id="KW-0808">Transferase</keyword>
<name>A0A1P8WMJ0_9PLAN</name>
<dbReference type="InterPro" id="IPR022488">
    <property type="entry name" value="PPK2-related"/>
</dbReference>
<dbReference type="OrthoDB" id="9775224at2"/>
<feature type="compositionally biased region" description="Basic residues" evidence="5">
    <location>
        <begin position="14"/>
        <end position="27"/>
    </location>
</feature>
<sequence>MSNNKSETESKGTGKPKSKKRSPRSKAKANGQASPRKASQGDTSPSVTPAGIERFTVSESILAAQEAKITAVKDIISGVPPHDVNTLAKVLHAVMEGTSSDDAAVLRNALLGQNEVPVNEAGPAPDDMLSASWRSGGYPYRNLMTRKAYEKQKYKLQVELLKLQQWVKKTGERVVILFEGRDAAGKGGTIKRFMEHLNPRGARVVALEKPTVTEQGQWYFQRYVEHLPTRGEIILFDRSWYNRAGVERVMGFCDQEEYNEFMRQVPEFERNLVRSGIHLTKFWFSVSRKEQRRRFKERERHPLKQWKLSPIDLASLDMWDEYTKAKEAMFQYTDSVEAPWTVVKSDCKKRARLNALRYVLHSLPYDNKNLDTIGSVDPLLVGRAQVRYAAED</sequence>
<dbReference type="PANTHER" id="PTHR34383:SF1">
    <property type="entry name" value="ADP-POLYPHOSPHATE PHOSPHOTRANSFERASE"/>
    <property type="match status" value="1"/>
</dbReference>
<dbReference type="EMBL" id="CP017641">
    <property type="protein sequence ID" value="APZ95268.1"/>
    <property type="molecule type" value="Genomic_DNA"/>
</dbReference>
<dbReference type="InterPro" id="IPR027417">
    <property type="entry name" value="P-loop_NTPase"/>
</dbReference>
<comment type="subunit">
    <text evidence="4">Homotetramer.</text>
</comment>
<protein>
    <recommendedName>
        <fullName evidence="4">ADP/GDP-polyphosphate phosphotransferase</fullName>
        <ecNumber evidence="4">2.7.4.-</ecNumber>
    </recommendedName>
    <alternativeName>
        <fullName evidence="4">Polyphosphate kinase PPK2</fullName>
    </alternativeName>
</protein>
<dbReference type="KEGG" id="fmr:Fuma_04924"/>
<comment type="function">
    <text evidence="4">Uses inorganic polyphosphate (polyP) as a donor to convert GDP to GTP or ADP to ATP.</text>
</comment>
<accession>A0A1P8WMJ0</accession>
<dbReference type="InterPro" id="IPR022486">
    <property type="entry name" value="PPK2_PA0141"/>
</dbReference>
<feature type="compositionally biased region" description="Basic and acidic residues" evidence="5">
    <location>
        <begin position="1"/>
        <end position="12"/>
    </location>
</feature>